<organism evidence="1 2">
    <name type="scientific">Pseudomonas phage Psa21</name>
    <dbReference type="NCBI Taxonomy" id="2530023"/>
    <lineage>
        <taxon>Viruses</taxon>
        <taxon>Duplodnaviria</taxon>
        <taxon>Heunggongvirae</taxon>
        <taxon>Uroviricota</taxon>
        <taxon>Caudoviricetes</taxon>
        <taxon>Chimalliviridae</taxon>
        <taxon>Tepukevirus</taxon>
        <taxon>Tepukevirus Psa21</taxon>
    </lineage>
</organism>
<dbReference type="EMBL" id="MK552327">
    <property type="protein sequence ID" value="QBJ02803.1"/>
    <property type="molecule type" value="Genomic_DNA"/>
</dbReference>
<reference evidence="1 2" key="1">
    <citation type="submission" date="2019-02" db="EMBL/GenBank/DDBJ databases">
        <authorList>
            <person name="Frampton R.A."/>
            <person name="Wojtus J.K."/>
            <person name="Fineran P.C."/>
            <person name="Hendrickson H.L."/>
        </authorList>
    </citation>
    <scope>NUCLEOTIDE SEQUENCE [LARGE SCALE GENOMIC DNA]</scope>
</reference>
<gene>
    <name evidence="1" type="ORF">PSA21_277</name>
</gene>
<protein>
    <submittedName>
        <fullName evidence="1">Uncharacterized protein</fullName>
    </submittedName>
</protein>
<evidence type="ECO:0000313" key="2">
    <source>
        <dbReference type="Proteomes" id="UP000294134"/>
    </source>
</evidence>
<name>A0A481W5Z0_9CAUD</name>
<sequence>MSKSYRTCYYSRKELWSPRPMRFWTANKWSKVKCHRIERVQAKHQIFNELHALCC</sequence>
<dbReference type="Proteomes" id="UP000294134">
    <property type="component" value="Segment"/>
</dbReference>
<keyword evidence="2" id="KW-1185">Reference proteome</keyword>
<accession>A0A481W5Z0</accession>
<evidence type="ECO:0000313" key="1">
    <source>
        <dbReference type="EMBL" id="QBJ02803.1"/>
    </source>
</evidence>
<proteinExistence type="predicted"/>